<name>A0ACB5UCC2_AMBMO</name>
<reference evidence="1" key="1">
    <citation type="submission" date="2023-04" db="EMBL/GenBank/DDBJ databases">
        <title>Ambrosiozyma monospora NBRC 10751.</title>
        <authorList>
            <person name="Ichikawa N."/>
            <person name="Sato H."/>
            <person name="Tonouchi N."/>
        </authorList>
    </citation>
    <scope>NUCLEOTIDE SEQUENCE</scope>
    <source>
        <strain evidence="1">NBRC 10751</strain>
    </source>
</reference>
<dbReference type="EMBL" id="BSXS01016204">
    <property type="protein sequence ID" value="GMF07424.1"/>
    <property type="molecule type" value="Genomic_DNA"/>
</dbReference>
<evidence type="ECO:0000313" key="1">
    <source>
        <dbReference type="EMBL" id="GMF07424.1"/>
    </source>
</evidence>
<protein>
    <submittedName>
        <fullName evidence="1">Unnamed protein product</fullName>
    </submittedName>
</protein>
<comment type="caution">
    <text evidence="1">The sequence shown here is derived from an EMBL/GenBank/DDBJ whole genome shotgun (WGS) entry which is preliminary data.</text>
</comment>
<proteinExistence type="predicted"/>
<organism evidence="1 2">
    <name type="scientific">Ambrosiozyma monospora</name>
    <name type="common">Yeast</name>
    <name type="synonym">Endomycopsis monosporus</name>
    <dbReference type="NCBI Taxonomy" id="43982"/>
    <lineage>
        <taxon>Eukaryota</taxon>
        <taxon>Fungi</taxon>
        <taxon>Dikarya</taxon>
        <taxon>Ascomycota</taxon>
        <taxon>Saccharomycotina</taxon>
        <taxon>Pichiomycetes</taxon>
        <taxon>Pichiales</taxon>
        <taxon>Pichiaceae</taxon>
        <taxon>Ambrosiozyma</taxon>
    </lineage>
</organism>
<dbReference type="Proteomes" id="UP001165064">
    <property type="component" value="Unassembled WGS sequence"/>
</dbReference>
<keyword evidence="2" id="KW-1185">Reference proteome</keyword>
<sequence length="267" mass="29453">MSAAALDRMNQRSISPISPISSKPQLVPSSVKVSDLRRLSTISLSPARSLSRSFSLSRSSSSDNVNGDATTLTKSHDFLSRALGSEIALLSTESALKQYSENAKKLKDPEVLLSYSQILIRAALEISDKEVKGKGKTTLTSQEQQQRKKYLLEAHEALKKCCKAGLLDAQYLLGDCYYNGVFSENGKPEHSKALQLFEMAGKLKHAEAAYRTALCYRRGIGCNPDSRKVVKFVEIAALNGLPVAMMDLEELPNVLFLCLVVRLMNWH</sequence>
<accession>A0ACB5UCC2</accession>
<gene>
    <name evidence="1" type="ORF">Amon02_001289700</name>
</gene>
<evidence type="ECO:0000313" key="2">
    <source>
        <dbReference type="Proteomes" id="UP001165064"/>
    </source>
</evidence>